<keyword evidence="3" id="KW-1185">Reference proteome</keyword>
<protein>
    <submittedName>
        <fullName evidence="2">Uncharacterized protein</fullName>
    </submittedName>
</protein>
<proteinExistence type="predicted"/>
<evidence type="ECO:0000313" key="1">
    <source>
        <dbReference type="EMBL" id="CAF1194177.1"/>
    </source>
</evidence>
<dbReference type="OrthoDB" id="10049630at2759"/>
<dbReference type="EMBL" id="CAJNOJ010000168">
    <property type="protein sequence ID" value="CAF1233965.1"/>
    <property type="molecule type" value="Genomic_DNA"/>
</dbReference>
<dbReference type="Proteomes" id="UP000663828">
    <property type="component" value="Unassembled WGS sequence"/>
</dbReference>
<name>A0A814YS86_ADIRI</name>
<evidence type="ECO:0000313" key="2">
    <source>
        <dbReference type="EMBL" id="CAF1233965.1"/>
    </source>
</evidence>
<sequence>MSIIPMIHDENEFLLLRQQLLDETTVTQDRRAAHVTKNIDYNNIPTSTDPSIREKLLKRKERNNSILLHHAHEKRFSHYKQAFNRIWDDTFHNTPIQTTTLIVGSRNNPSISKELVRRSPFPKKHIQQQTTKQPIIQPKSDCPCFIHPIMSNLIHINHFF</sequence>
<comment type="caution">
    <text evidence="2">The sequence shown here is derived from an EMBL/GenBank/DDBJ whole genome shotgun (WGS) entry which is preliminary data.</text>
</comment>
<organism evidence="2 4">
    <name type="scientific">Adineta ricciae</name>
    <name type="common">Rotifer</name>
    <dbReference type="NCBI Taxonomy" id="249248"/>
    <lineage>
        <taxon>Eukaryota</taxon>
        <taxon>Metazoa</taxon>
        <taxon>Spiralia</taxon>
        <taxon>Gnathifera</taxon>
        <taxon>Rotifera</taxon>
        <taxon>Eurotatoria</taxon>
        <taxon>Bdelloidea</taxon>
        <taxon>Adinetida</taxon>
        <taxon>Adinetidae</taxon>
        <taxon>Adineta</taxon>
    </lineage>
</organism>
<dbReference type="EMBL" id="CAJNOR010001753">
    <property type="protein sequence ID" value="CAF1194177.1"/>
    <property type="molecule type" value="Genomic_DNA"/>
</dbReference>
<accession>A0A814YS86</accession>
<evidence type="ECO:0000313" key="3">
    <source>
        <dbReference type="Proteomes" id="UP000663828"/>
    </source>
</evidence>
<gene>
    <name evidence="2" type="ORF">EDS130_LOCUS27086</name>
    <name evidence="1" type="ORF">XAT740_LOCUS23295</name>
</gene>
<reference evidence="2" key="1">
    <citation type="submission" date="2021-02" db="EMBL/GenBank/DDBJ databases">
        <authorList>
            <person name="Nowell W R."/>
        </authorList>
    </citation>
    <scope>NUCLEOTIDE SEQUENCE</scope>
</reference>
<dbReference type="Proteomes" id="UP000663852">
    <property type="component" value="Unassembled WGS sequence"/>
</dbReference>
<dbReference type="AlphaFoldDB" id="A0A814YS86"/>
<evidence type="ECO:0000313" key="4">
    <source>
        <dbReference type="Proteomes" id="UP000663852"/>
    </source>
</evidence>